<keyword evidence="6 7" id="KW-0472">Membrane</keyword>
<evidence type="ECO:0000256" key="7">
    <source>
        <dbReference type="SAM" id="Phobius"/>
    </source>
</evidence>
<sequence>MRGLRKFLCWCFAVAAFAFIVFPMKARLAHGYWSPGWKFALGAIVPMVLAAVFAMAWWTAFSEKDSARNWGIVASLVYLLLGVSVTAFSPAASKAQPSWLLSGIGVAGLIAFSRRDIAAPEGEKTSSQRSGPGDGTNPILDKLVWIVAVVGFWLAWSYGWERWARMEGLSLHPGLQYLVEVLIASLAVVAVHECGHAVIGMALGMKLHAFFVGPFQWRVREGRWTFQFLPRKIFDLGGATGVVSRSLEHFREYRVCMIAAGPFASLIFGLLAFGAAITAPNSGWESEFSLLAQMATLSLLAFVLNLIPIRSKNSYSDGAQIYQILSDGPWGDYHRAMSIVGSTLVTPLRPKDYDIDAIQRAAAGITHGLQGLLLRLYACSYYLDCGRFAEASQALAEAEAVYQESASDIPAELHAAFVFRVAFLRRDAAGARVWWERMEAKRPTRLNVDYWLARSALCWVENHLIEAHEAWGKCYSLARLLPHTGAYEFERHCIELLRRPLYDSSAHRALGELRSLVG</sequence>
<feature type="transmembrane region" description="Helical" evidence="7">
    <location>
        <begin position="288"/>
        <end position="307"/>
    </location>
</feature>
<dbReference type="AlphaFoldDB" id="A0A7G8BCR0"/>
<gene>
    <name evidence="9" type="ORF">H7849_14235</name>
</gene>
<dbReference type="Proteomes" id="UP000515312">
    <property type="component" value="Chromosome"/>
</dbReference>
<evidence type="ECO:0000256" key="3">
    <source>
        <dbReference type="ARBA" id="ARBA00007931"/>
    </source>
</evidence>
<protein>
    <submittedName>
        <fullName evidence="9">M50 family metallopeptidase</fullName>
    </submittedName>
</protein>
<keyword evidence="4 7" id="KW-0812">Transmembrane</keyword>
<dbReference type="Pfam" id="PF02163">
    <property type="entry name" value="Peptidase_M50"/>
    <property type="match status" value="1"/>
</dbReference>
<evidence type="ECO:0000313" key="9">
    <source>
        <dbReference type="EMBL" id="QNI30330.1"/>
    </source>
</evidence>
<comment type="similarity">
    <text evidence="3">Belongs to the peptidase M50B family.</text>
</comment>
<evidence type="ECO:0000256" key="1">
    <source>
        <dbReference type="ARBA" id="ARBA00001947"/>
    </source>
</evidence>
<feature type="domain" description="Peptidase M50" evidence="8">
    <location>
        <begin position="182"/>
        <end position="278"/>
    </location>
</feature>
<evidence type="ECO:0000256" key="6">
    <source>
        <dbReference type="ARBA" id="ARBA00023136"/>
    </source>
</evidence>
<feature type="transmembrane region" description="Helical" evidence="7">
    <location>
        <begin position="70"/>
        <end position="92"/>
    </location>
</feature>
<organism evidence="9 10">
    <name type="scientific">Alloacidobacterium dinghuense</name>
    <dbReference type="NCBI Taxonomy" id="2763107"/>
    <lineage>
        <taxon>Bacteria</taxon>
        <taxon>Pseudomonadati</taxon>
        <taxon>Acidobacteriota</taxon>
        <taxon>Terriglobia</taxon>
        <taxon>Terriglobales</taxon>
        <taxon>Acidobacteriaceae</taxon>
        <taxon>Alloacidobacterium</taxon>
    </lineage>
</organism>
<dbReference type="KEGG" id="adin:H7849_14235"/>
<dbReference type="EMBL" id="CP060394">
    <property type="protein sequence ID" value="QNI30330.1"/>
    <property type="molecule type" value="Genomic_DNA"/>
</dbReference>
<keyword evidence="10" id="KW-1185">Reference proteome</keyword>
<evidence type="ECO:0000259" key="8">
    <source>
        <dbReference type="Pfam" id="PF02163"/>
    </source>
</evidence>
<name>A0A7G8BCR0_9BACT</name>
<feature type="transmembrane region" description="Helical" evidence="7">
    <location>
        <begin position="39"/>
        <end position="58"/>
    </location>
</feature>
<evidence type="ECO:0000313" key="10">
    <source>
        <dbReference type="Proteomes" id="UP000515312"/>
    </source>
</evidence>
<keyword evidence="5 7" id="KW-1133">Transmembrane helix</keyword>
<proteinExistence type="inferred from homology"/>
<dbReference type="CDD" id="cd05709">
    <property type="entry name" value="S2P-M50"/>
    <property type="match status" value="1"/>
</dbReference>
<dbReference type="GO" id="GO:0006508">
    <property type="term" value="P:proteolysis"/>
    <property type="evidence" value="ECO:0007669"/>
    <property type="project" value="InterPro"/>
</dbReference>
<evidence type="ECO:0000256" key="2">
    <source>
        <dbReference type="ARBA" id="ARBA00004141"/>
    </source>
</evidence>
<evidence type="ECO:0000256" key="4">
    <source>
        <dbReference type="ARBA" id="ARBA00022692"/>
    </source>
</evidence>
<comment type="subcellular location">
    <subcellularLocation>
        <location evidence="2">Membrane</location>
        <topology evidence="2">Multi-pass membrane protein</topology>
    </subcellularLocation>
</comment>
<reference evidence="9 10" key="1">
    <citation type="submission" date="2020-08" db="EMBL/GenBank/DDBJ databases">
        <title>Edaphobacter telluris sp. nov. and Acidobacterium dinghuensis sp. nov., two acidobacteria isolated from forest soil.</title>
        <authorList>
            <person name="Fu J."/>
            <person name="Qiu L."/>
        </authorList>
    </citation>
    <scope>NUCLEOTIDE SEQUENCE [LARGE SCALE GENOMIC DNA]</scope>
    <source>
        <strain evidence="9">4Y35</strain>
    </source>
</reference>
<dbReference type="InterPro" id="IPR008915">
    <property type="entry name" value="Peptidase_M50"/>
</dbReference>
<accession>A0A7G8BCR0</accession>
<feature type="transmembrane region" description="Helical" evidence="7">
    <location>
        <begin position="139"/>
        <end position="158"/>
    </location>
</feature>
<evidence type="ECO:0000256" key="5">
    <source>
        <dbReference type="ARBA" id="ARBA00022989"/>
    </source>
</evidence>
<dbReference type="GO" id="GO:0016020">
    <property type="term" value="C:membrane"/>
    <property type="evidence" value="ECO:0007669"/>
    <property type="project" value="UniProtKB-SubCell"/>
</dbReference>
<comment type="cofactor">
    <cofactor evidence="1">
        <name>Zn(2+)</name>
        <dbReference type="ChEBI" id="CHEBI:29105"/>
    </cofactor>
</comment>
<dbReference type="RefSeq" id="WP_186740148.1">
    <property type="nucleotide sequence ID" value="NZ_CP060394.1"/>
</dbReference>
<feature type="transmembrane region" description="Helical" evidence="7">
    <location>
        <begin position="255"/>
        <end position="276"/>
    </location>
</feature>